<dbReference type="PANTHER" id="PTHR46586">
    <property type="entry name" value="ANKYRIN REPEAT-CONTAINING PROTEIN"/>
    <property type="match status" value="1"/>
</dbReference>
<gene>
    <name evidence="1" type="ORF">Plil01_001645300</name>
</gene>
<evidence type="ECO:0000313" key="2">
    <source>
        <dbReference type="Proteomes" id="UP001165083"/>
    </source>
</evidence>
<dbReference type="OrthoDB" id="128198at2759"/>
<dbReference type="Gene3D" id="1.25.40.20">
    <property type="entry name" value="Ankyrin repeat-containing domain"/>
    <property type="match status" value="1"/>
</dbReference>
<protein>
    <submittedName>
        <fullName evidence="1">Unnamed protein product</fullName>
    </submittedName>
</protein>
<dbReference type="SUPFAM" id="SSF48403">
    <property type="entry name" value="Ankyrin repeat"/>
    <property type="match status" value="1"/>
</dbReference>
<reference evidence="1" key="1">
    <citation type="submission" date="2023-04" db="EMBL/GenBank/DDBJ databases">
        <title>Phytophthora lilii NBRC 32176.</title>
        <authorList>
            <person name="Ichikawa N."/>
            <person name="Sato H."/>
            <person name="Tonouchi N."/>
        </authorList>
    </citation>
    <scope>NUCLEOTIDE SEQUENCE</scope>
    <source>
        <strain evidence="1">NBRC 32176</strain>
    </source>
</reference>
<accession>A0A9W7CRJ8</accession>
<name>A0A9W7CRJ8_9STRA</name>
<comment type="caution">
    <text evidence="1">The sequence shown here is derived from an EMBL/GenBank/DDBJ whole genome shotgun (WGS) entry which is preliminary data.</text>
</comment>
<organism evidence="1 2">
    <name type="scientific">Phytophthora lilii</name>
    <dbReference type="NCBI Taxonomy" id="2077276"/>
    <lineage>
        <taxon>Eukaryota</taxon>
        <taxon>Sar</taxon>
        <taxon>Stramenopiles</taxon>
        <taxon>Oomycota</taxon>
        <taxon>Peronosporomycetes</taxon>
        <taxon>Peronosporales</taxon>
        <taxon>Peronosporaceae</taxon>
        <taxon>Phytophthora</taxon>
    </lineage>
</organism>
<proteinExistence type="predicted"/>
<dbReference type="InterPro" id="IPR036770">
    <property type="entry name" value="Ankyrin_rpt-contain_sf"/>
</dbReference>
<dbReference type="PANTHER" id="PTHR46586:SF3">
    <property type="entry name" value="ANKYRIN REPEAT-CONTAINING PROTEIN"/>
    <property type="match status" value="1"/>
</dbReference>
<dbReference type="InterPro" id="IPR052050">
    <property type="entry name" value="SecEffector_AnkRepeat"/>
</dbReference>
<dbReference type="Proteomes" id="UP001165083">
    <property type="component" value="Unassembled WGS sequence"/>
</dbReference>
<keyword evidence="2" id="KW-1185">Reference proteome</keyword>
<dbReference type="AlphaFoldDB" id="A0A9W7CRJ8"/>
<sequence>MITSVDFVLRHCCPPLATIEHENRSISNFLGPPPSLLLSEVCRSGTVEMLDWVWAASCTRVEERVQGWFLPNYLRSDPHYYRWQYVKSLYAAAERGDVEIVEWVFAHFSGCEAPFDVVKAAAREGHLHVLRVLCKHRDTLNSADADESSFAGHAFCKTPCTVKFKDGYSDEYYGDTVISKSIDNGEFVECLNDGMVLGCWDRRSAIKYALRIGNFELAERLLPAGECILKYGAGCPHPEVIKMMVDAGHERWTEYRATVALIDLAKTGNVELMQLLFQLYSPLREDQESWSKAWREALTAACKCGSLAVLQWLSEHDLGQQEYDGLKTESDTWIHNYQLLCAASHGHVDVMQYLYGKGLVTDRPEYAIEETIRKGHIEAVKWFVDHGFFNDQRHFGFR</sequence>
<dbReference type="EMBL" id="BSXW01001964">
    <property type="protein sequence ID" value="GMF40119.1"/>
    <property type="molecule type" value="Genomic_DNA"/>
</dbReference>
<evidence type="ECO:0000313" key="1">
    <source>
        <dbReference type="EMBL" id="GMF40119.1"/>
    </source>
</evidence>